<organism evidence="2 3">
    <name type="scientific">Streptococcus oralis subsp. oralis</name>
    <dbReference type="NCBI Taxonomy" id="1891914"/>
    <lineage>
        <taxon>Bacteria</taxon>
        <taxon>Bacillati</taxon>
        <taxon>Bacillota</taxon>
        <taxon>Bacilli</taxon>
        <taxon>Lactobacillales</taxon>
        <taxon>Streptococcaceae</taxon>
        <taxon>Streptococcus</taxon>
    </lineage>
</organism>
<dbReference type="InterPro" id="IPR000305">
    <property type="entry name" value="GIY-YIG_endonuc"/>
</dbReference>
<proteinExistence type="predicted"/>
<dbReference type="InterPro" id="IPR011990">
    <property type="entry name" value="TPR-like_helical_dom_sf"/>
</dbReference>
<dbReference type="EMBL" id="NCUO01000008">
    <property type="protein sequence ID" value="ORO63181.1"/>
    <property type="molecule type" value="Genomic_DNA"/>
</dbReference>
<protein>
    <recommendedName>
        <fullName evidence="1">GIY-YIG domain-containing protein</fullName>
    </recommendedName>
</protein>
<dbReference type="AlphaFoldDB" id="A0A1X1HQU8"/>
<sequence length="412" mass="48074">MAKCVVCGKKGIFLRVNQEGTCFACESKNSFSPLYRNNIQIEETDRNNPITSFNNEYYVYAWKIKDTGEIFYIGKGKGDRAHSKHDRAYEAEKIRAQYETVIEILKDNLSEEEALEYESTEIKRILNETTHRLTNRIIPFDTKRDNGYGPALSTPPYKFETSPVLFASEIDEHYFKVQHKAFDEVELAMLQKVYFVEGSISQQEATIVYGGEFNKYLSDVQRWLKQINSTILKTRFAKSVTSWIYLSDDSVVNYEVNMKNAEERIGCKIPCYHLMDVWKYLKQLSLPSHEDLSYSFNSLRSSYNRIPIEKIKNLNDFDKAFDQGFPLFQKGQKLRKQGEIEQAIALYDRARALGYDAPALYNEYSKTFRSLKQYADEILILEEAILRSSQEDKKASWQLRLEKAKDLLNRSR</sequence>
<dbReference type="Gene3D" id="1.25.40.10">
    <property type="entry name" value="Tetratricopeptide repeat domain"/>
    <property type="match status" value="1"/>
</dbReference>
<dbReference type="Proteomes" id="UP000193121">
    <property type="component" value="Unassembled WGS sequence"/>
</dbReference>
<dbReference type="RefSeq" id="WP_084943989.1">
    <property type="nucleotide sequence ID" value="NZ_NCUO01000008.1"/>
</dbReference>
<gene>
    <name evidence="2" type="ORF">B7717_00860</name>
</gene>
<accession>A0A1X1HQU8</accession>
<feature type="domain" description="GIY-YIG" evidence="1">
    <location>
        <begin position="55"/>
        <end position="136"/>
    </location>
</feature>
<dbReference type="SUPFAM" id="SSF48452">
    <property type="entry name" value="TPR-like"/>
    <property type="match status" value="1"/>
</dbReference>
<dbReference type="CDD" id="cd10440">
    <property type="entry name" value="GIY-YIG_COG3680"/>
    <property type="match status" value="1"/>
</dbReference>
<evidence type="ECO:0000259" key="1">
    <source>
        <dbReference type="PROSITE" id="PS50164"/>
    </source>
</evidence>
<reference evidence="2 3" key="1">
    <citation type="journal article" date="2016" name="Eur. J. Clin. Microbiol. Infect. Dis.">
        <title>Whole genome sequencing as a tool for phylogenetic analysis of clinical strains of Mitis group streptococci.</title>
        <authorList>
            <person name="Rasmussen L.H."/>
            <person name="Dargis R."/>
            <person name="Hojholt K."/>
            <person name="Christensen J.J."/>
            <person name="Skovgaard O."/>
            <person name="Justesen U.S."/>
            <person name="Rosenvinge F.S."/>
            <person name="Moser C."/>
            <person name="Lukjancenko O."/>
            <person name="Rasmussen S."/>
            <person name="Nielsen X.C."/>
        </authorList>
    </citation>
    <scope>NUCLEOTIDE SEQUENCE [LARGE SCALE GENOMIC DNA]</scope>
    <source>
        <strain evidence="2 3">OD_336064_07</strain>
    </source>
</reference>
<name>A0A1X1HQU8_STROR</name>
<comment type="caution">
    <text evidence="2">The sequence shown here is derived from an EMBL/GenBank/DDBJ whole genome shotgun (WGS) entry which is preliminary data.</text>
</comment>
<evidence type="ECO:0000313" key="3">
    <source>
        <dbReference type="Proteomes" id="UP000193121"/>
    </source>
</evidence>
<dbReference type="PROSITE" id="PS50164">
    <property type="entry name" value="GIY_YIG"/>
    <property type="match status" value="1"/>
</dbReference>
<evidence type="ECO:0000313" key="2">
    <source>
        <dbReference type="EMBL" id="ORO63181.1"/>
    </source>
</evidence>